<evidence type="ECO:0000313" key="1">
    <source>
        <dbReference type="EMBL" id="TDQ40987.1"/>
    </source>
</evidence>
<sequence length="153" mass="17023">MDAKTRRRVLLGVAHKAAAQLGMNEETRRAAQMAFCGKASLRDYTDAQLIAWCWELKRRGADIGIPAPPPRGGAGWGRPTEQQLAEIERLALAMGWSGLDDGALRGFVRRTCEVEDVRFITRGQATAVISGLRRWLAQRQRHAGQREVSRGWA</sequence>
<reference evidence="1 2" key="1">
    <citation type="submission" date="2019-03" db="EMBL/GenBank/DDBJ databases">
        <title>Genomic Encyclopedia of Type Strains, Phase IV (KMG-IV): sequencing the most valuable type-strain genomes for metagenomic binning, comparative biology and taxonomic classification.</title>
        <authorList>
            <person name="Goeker M."/>
        </authorList>
    </citation>
    <scope>NUCLEOTIDE SEQUENCE [LARGE SCALE GENOMIC DNA]</scope>
    <source>
        <strain evidence="1 2">DSM 19605</strain>
    </source>
</reference>
<evidence type="ECO:0000313" key="2">
    <source>
        <dbReference type="Proteomes" id="UP000295510"/>
    </source>
</evidence>
<organism evidence="1 2">
    <name type="scientific">Tepidicella xavieri</name>
    <dbReference type="NCBI Taxonomy" id="360241"/>
    <lineage>
        <taxon>Bacteria</taxon>
        <taxon>Pseudomonadati</taxon>
        <taxon>Pseudomonadota</taxon>
        <taxon>Betaproteobacteria</taxon>
        <taxon>Burkholderiales</taxon>
        <taxon>Tepidicella</taxon>
    </lineage>
</organism>
<accession>A0A4V3D5Q6</accession>
<dbReference type="RefSeq" id="WP_133598660.1">
    <property type="nucleotide sequence ID" value="NZ_SNYL01000014.1"/>
</dbReference>
<gene>
    <name evidence="1" type="ORF">DFR43_11472</name>
</gene>
<dbReference type="Pfam" id="PF06252">
    <property type="entry name" value="GemA"/>
    <property type="match status" value="1"/>
</dbReference>
<keyword evidence="2" id="KW-1185">Reference proteome</keyword>
<dbReference type="OrthoDB" id="8562674at2"/>
<dbReference type="InterPro" id="IPR009363">
    <property type="entry name" value="Phage_Mu_Gp16"/>
</dbReference>
<name>A0A4V3D5Q6_9BURK</name>
<dbReference type="EMBL" id="SNYL01000014">
    <property type="protein sequence ID" value="TDQ40987.1"/>
    <property type="molecule type" value="Genomic_DNA"/>
</dbReference>
<dbReference type="AlphaFoldDB" id="A0A4V3D5Q6"/>
<proteinExistence type="predicted"/>
<protein>
    <submittedName>
        <fullName evidence="1">Uncharacterized protein DUF1018</fullName>
    </submittedName>
</protein>
<comment type="caution">
    <text evidence="1">The sequence shown here is derived from an EMBL/GenBank/DDBJ whole genome shotgun (WGS) entry which is preliminary data.</text>
</comment>
<dbReference type="Proteomes" id="UP000295510">
    <property type="component" value="Unassembled WGS sequence"/>
</dbReference>